<dbReference type="Proteomes" id="UP000887013">
    <property type="component" value="Unassembled WGS sequence"/>
</dbReference>
<comment type="caution">
    <text evidence="1">The sequence shown here is derived from an EMBL/GenBank/DDBJ whole genome shotgun (WGS) entry which is preliminary data.</text>
</comment>
<reference evidence="1" key="1">
    <citation type="submission" date="2020-08" db="EMBL/GenBank/DDBJ databases">
        <title>Multicomponent nature underlies the extraordinary mechanical properties of spider dragline silk.</title>
        <authorList>
            <person name="Kono N."/>
            <person name="Nakamura H."/>
            <person name="Mori M."/>
            <person name="Yoshida Y."/>
            <person name="Ohtoshi R."/>
            <person name="Malay A.D."/>
            <person name="Moran D.A.P."/>
            <person name="Tomita M."/>
            <person name="Numata K."/>
            <person name="Arakawa K."/>
        </authorList>
    </citation>
    <scope>NUCLEOTIDE SEQUENCE</scope>
</reference>
<name>A0A8X6T2P3_NEPPI</name>
<protein>
    <submittedName>
        <fullName evidence="1">Uncharacterized protein</fullName>
    </submittedName>
</protein>
<accession>A0A8X6T2P3</accession>
<sequence length="65" mass="7497">MVRRSCDWVCVEMVRKVEFDAVVTFGDSRVLLELRNRRLPIGSVKYGERSLLVVCVDGWKRIVGV</sequence>
<dbReference type="AlphaFoldDB" id="A0A8X6T2P3"/>
<keyword evidence="2" id="KW-1185">Reference proteome</keyword>
<feature type="non-terminal residue" evidence="1">
    <location>
        <position position="65"/>
    </location>
</feature>
<evidence type="ECO:0000313" key="2">
    <source>
        <dbReference type="Proteomes" id="UP000887013"/>
    </source>
</evidence>
<dbReference type="EMBL" id="BMAW01000572">
    <property type="protein sequence ID" value="GFS69703.1"/>
    <property type="molecule type" value="Genomic_DNA"/>
</dbReference>
<evidence type="ECO:0000313" key="1">
    <source>
        <dbReference type="EMBL" id="GFS69703.1"/>
    </source>
</evidence>
<gene>
    <name evidence="1" type="ORF">NPIL_186491</name>
</gene>
<organism evidence="1 2">
    <name type="scientific">Nephila pilipes</name>
    <name type="common">Giant wood spider</name>
    <name type="synonym">Nephila maculata</name>
    <dbReference type="NCBI Taxonomy" id="299642"/>
    <lineage>
        <taxon>Eukaryota</taxon>
        <taxon>Metazoa</taxon>
        <taxon>Ecdysozoa</taxon>
        <taxon>Arthropoda</taxon>
        <taxon>Chelicerata</taxon>
        <taxon>Arachnida</taxon>
        <taxon>Araneae</taxon>
        <taxon>Araneomorphae</taxon>
        <taxon>Entelegynae</taxon>
        <taxon>Araneoidea</taxon>
        <taxon>Nephilidae</taxon>
        <taxon>Nephila</taxon>
    </lineage>
</organism>
<proteinExistence type="predicted"/>